<dbReference type="PANTHER" id="PTHR37783:SF1">
    <property type="entry name" value="MEMBRANE PROTEIN, PUTATIVE (AFU_ORTHOLOGUE AFUA_1G04315)-RELATED"/>
    <property type="match status" value="1"/>
</dbReference>
<sequence>MPDRPAKDPVAARSAFLCMYMRGHPDTLVAYVKHYAGVQGAVADAAMRGIDAKGMTLAYARAKGAPATEVRVPFDPPLGGYDEVKPRLLAMKADAEAALGMTKAPAITTFRLPLQIYQPTLLLALLVYTTLAAPHTPGALLREWLGARAMRAVWVFVPAVHCLEGAWMAWMCRRARTPLGVGVLYVLAATLWGYPVLFDFRARVHEARIASITKGE</sequence>
<protein>
    <recommendedName>
        <fullName evidence="2">DUF2470 domain-containing protein</fullName>
    </recommendedName>
</protein>
<dbReference type="HOGENOM" id="CLU_104759_0_0_1"/>
<evidence type="ECO:0000313" key="3">
    <source>
        <dbReference type="EMBL" id="EPQ53032.1"/>
    </source>
</evidence>
<evidence type="ECO:0000256" key="1">
    <source>
        <dbReference type="SAM" id="Phobius"/>
    </source>
</evidence>
<gene>
    <name evidence="3" type="ORF">GLOTRDRAFT_131318</name>
</gene>
<feature type="transmembrane region" description="Helical" evidence="1">
    <location>
        <begin position="152"/>
        <end position="172"/>
    </location>
</feature>
<dbReference type="InterPro" id="IPR037119">
    <property type="entry name" value="Haem_oxidase_HugZ-like_sf"/>
</dbReference>
<keyword evidence="1" id="KW-1133">Transmembrane helix</keyword>
<dbReference type="EMBL" id="KB469306">
    <property type="protein sequence ID" value="EPQ53032.1"/>
    <property type="molecule type" value="Genomic_DNA"/>
</dbReference>
<dbReference type="Gene3D" id="3.20.180.10">
    <property type="entry name" value="PNP-oxidase-like"/>
    <property type="match status" value="1"/>
</dbReference>
<dbReference type="AlphaFoldDB" id="S7Q0M7"/>
<dbReference type="OrthoDB" id="5553410at2759"/>
<reference evidence="3 4" key="1">
    <citation type="journal article" date="2012" name="Science">
        <title>The Paleozoic origin of enzymatic lignin decomposition reconstructed from 31 fungal genomes.</title>
        <authorList>
            <person name="Floudas D."/>
            <person name="Binder M."/>
            <person name="Riley R."/>
            <person name="Barry K."/>
            <person name="Blanchette R.A."/>
            <person name="Henrissat B."/>
            <person name="Martinez A.T."/>
            <person name="Otillar R."/>
            <person name="Spatafora J.W."/>
            <person name="Yadav J.S."/>
            <person name="Aerts A."/>
            <person name="Benoit I."/>
            <person name="Boyd A."/>
            <person name="Carlson A."/>
            <person name="Copeland A."/>
            <person name="Coutinho P.M."/>
            <person name="de Vries R.P."/>
            <person name="Ferreira P."/>
            <person name="Findley K."/>
            <person name="Foster B."/>
            <person name="Gaskell J."/>
            <person name="Glotzer D."/>
            <person name="Gorecki P."/>
            <person name="Heitman J."/>
            <person name="Hesse C."/>
            <person name="Hori C."/>
            <person name="Igarashi K."/>
            <person name="Jurgens J.A."/>
            <person name="Kallen N."/>
            <person name="Kersten P."/>
            <person name="Kohler A."/>
            <person name="Kuees U."/>
            <person name="Kumar T.K.A."/>
            <person name="Kuo A."/>
            <person name="LaButti K."/>
            <person name="Larrondo L.F."/>
            <person name="Lindquist E."/>
            <person name="Ling A."/>
            <person name="Lombard V."/>
            <person name="Lucas S."/>
            <person name="Lundell T."/>
            <person name="Martin R."/>
            <person name="McLaughlin D.J."/>
            <person name="Morgenstern I."/>
            <person name="Morin E."/>
            <person name="Murat C."/>
            <person name="Nagy L.G."/>
            <person name="Nolan M."/>
            <person name="Ohm R.A."/>
            <person name="Patyshakuliyeva A."/>
            <person name="Rokas A."/>
            <person name="Ruiz-Duenas F.J."/>
            <person name="Sabat G."/>
            <person name="Salamov A."/>
            <person name="Samejima M."/>
            <person name="Schmutz J."/>
            <person name="Slot J.C."/>
            <person name="St John F."/>
            <person name="Stenlid J."/>
            <person name="Sun H."/>
            <person name="Sun S."/>
            <person name="Syed K."/>
            <person name="Tsang A."/>
            <person name="Wiebenga A."/>
            <person name="Young D."/>
            <person name="Pisabarro A."/>
            <person name="Eastwood D.C."/>
            <person name="Martin F."/>
            <person name="Cullen D."/>
            <person name="Grigoriev I.V."/>
            <person name="Hibbett D.S."/>
        </authorList>
    </citation>
    <scope>NUCLEOTIDE SEQUENCE [LARGE SCALE GENOMIC DNA]</scope>
    <source>
        <strain evidence="3 4">ATCC 11539</strain>
    </source>
</reference>
<proteinExistence type="predicted"/>
<dbReference type="KEGG" id="gtr:GLOTRDRAFT_131318"/>
<dbReference type="Pfam" id="PF10615">
    <property type="entry name" value="DUF2470"/>
    <property type="match status" value="1"/>
</dbReference>
<feature type="transmembrane region" description="Helical" evidence="1">
    <location>
        <begin position="179"/>
        <end position="198"/>
    </location>
</feature>
<dbReference type="InterPro" id="IPR028110">
    <property type="entry name" value="TMEM254"/>
</dbReference>
<evidence type="ECO:0000259" key="2">
    <source>
        <dbReference type="Pfam" id="PF10615"/>
    </source>
</evidence>
<dbReference type="eggNOG" id="ENOG502RZUI">
    <property type="taxonomic scope" value="Eukaryota"/>
</dbReference>
<dbReference type="Pfam" id="PF14934">
    <property type="entry name" value="TMEM254"/>
    <property type="match status" value="1"/>
</dbReference>
<feature type="domain" description="DUF2470" evidence="2">
    <location>
        <begin position="15"/>
        <end position="91"/>
    </location>
</feature>
<dbReference type="PANTHER" id="PTHR37783">
    <property type="entry name" value="MEMBRANE PROTEIN, PUTATIVE (AFU_ORTHOLOGUE AFUA_1G04315)-RELATED"/>
    <property type="match status" value="1"/>
</dbReference>
<dbReference type="GeneID" id="19302284"/>
<evidence type="ECO:0000313" key="4">
    <source>
        <dbReference type="Proteomes" id="UP000030669"/>
    </source>
</evidence>
<dbReference type="InterPro" id="IPR019595">
    <property type="entry name" value="DUF2470"/>
</dbReference>
<keyword evidence="4" id="KW-1185">Reference proteome</keyword>
<dbReference type="OMA" id="AIDTKSM"/>
<keyword evidence="1" id="KW-0472">Membrane</keyword>
<name>S7Q0M7_GLOTA</name>
<organism evidence="3 4">
    <name type="scientific">Gloeophyllum trabeum (strain ATCC 11539 / FP-39264 / Madison 617)</name>
    <name type="common">Brown rot fungus</name>
    <dbReference type="NCBI Taxonomy" id="670483"/>
    <lineage>
        <taxon>Eukaryota</taxon>
        <taxon>Fungi</taxon>
        <taxon>Dikarya</taxon>
        <taxon>Basidiomycota</taxon>
        <taxon>Agaricomycotina</taxon>
        <taxon>Agaricomycetes</taxon>
        <taxon>Gloeophyllales</taxon>
        <taxon>Gloeophyllaceae</taxon>
        <taxon>Gloeophyllum</taxon>
    </lineage>
</organism>
<keyword evidence="1" id="KW-0812">Transmembrane</keyword>
<accession>S7Q0M7</accession>
<dbReference type="Proteomes" id="UP000030669">
    <property type="component" value="Unassembled WGS sequence"/>
</dbReference>
<dbReference type="RefSeq" id="XP_007868341.1">
    <property type="nucleotide sequence ID" value="XM_007870150.1"/>
</dbReference>